<dbReference type="PANTHER" id="PTHR30469:SF15">
    <property type="entry name" value="HLYD FAMILY OF SECRETION PROTEINS"/>
    <property type="match status" value="1"/>
</dbReference>
<accession>A0A2S8GHX8</accession>
<gene>
    <name evidence="6" type="ORF">C5Y93_22320</name>
</gene>
<feature type="coiled-coil region" evidence="2">
    <location>
        <begin position="174"/>
        <end position="208"/>
    </location>
</feature>
<organism evidence="6 7">
    <name type="scientific">Blastopirellula marina</name>
    <dbReference type="NCBI Taxonomy" id="124"/>
    <lineage>
        <taxon>Bacteria</taxon>
        <taxon>Pseudomonadati</taxon>
        <taxon>Planctomycetota</taxon>
        <taxon>Planctomycetia</taxon>
        <taxon>Pirellulales</taxon>
        <taxon>Pirellulaceae</taxon>
        <taxon>Blastopirellula</taxon>
    </lineage>
</organism>
<dbReference type="PANTHER" id="PTHR30469">
    <property type="entry name" value="MULTIDRUG RESISTANCE PROTEIN MDTA"/>
    <property type="match status" value="1"/>
</dbReference>
<dbReference type="GO" id="GO:1990281">
    <property type="term" value="C:efflux pump complex"/>
    <property type="evidence" value="ECO:0007669"/>
    <property type="project" value="TreeGrafter"/>
</dbReference>
<dbReference type="Pfam" id="PF25954">
    <property type="entry name" value="Beta-barrel_RND_2"/>
    <property type="match status" value="1"/>
</dbReference>
<evidence type="ECO:0000259" key="4">
    <source>
        <dbReference type="Pfam" id="PF25954"/>
    </source>
</evidence>
<comment type="similarity">
    <text evidence="1">Belongs to the membrane fusion protein (MFP) (TC 8.A.1) family.</text>
</comment>
<evidence type="ECO:0000313" key="7">
    <source>
        <dbReference type="Proteomes" id="UP000237819"/>
    </source>
</evidence>
<keyword evidence="3" id="KW-0472">Membrane</keyword>
<dbReference type="OrthoDB" id="9806939at2"/>
<keyword evidence="2" id="KW-0175">Coiled coil</keyword>
<protein>
    <submittedName>
        <fullName evidence="6">Uncharacterized protein</fullName>
    </submittedName>
</protein>
<dbReference type="InterPro" id="IPR058792">
    <property type="entry name" value="Beta-barrel_RND_2"/>
</dbReference>
<dbReference type="SUPFAM" id="SSF111369">
    <property type="entry name" value="HlyD-like secretion proteins"/>
    <property type="match status" value="1"/>
</dbReference>
<dbReference type="Gene3D" id="2.40.420.20">
    <property type="match status" value="1"/>
</dbReference>
<evidence type="ECO:0000259" key="5">
    <source>
        <dbReference type="Pfam" id="PF25973"/>
    </source>
</evidence>
<dbReference type="AlphaFoldDB" id="A0A2S8GHX8"/>
<keyword evidence="3" id="KW-1133">Transmembrane helix</keyword>
<dbReference type="InterPro" id="IPR006143">
    <property type="entry name" value="RND_pump_MFP"/>
</dbReference>
<feature type="domain" description="CusB-like beta-barrel" evidence="4">
    <location>
        <begin position="243"/>
        <end position="310"/>
    </location>
</feature>
<proteinExistence type="inferred from homology"/>
<dbReference type="RefSeq" id="WP_105337677.1">
    <property type="nucleotide sequence ID" value="NZ_PUHZ01000022.1"/>
</dbReference>
<dbReference type="NCBIfam" id="TIGR01730">
    <property type="entry name" value="RND_mfp"/>
    <property type="match status" value="1"/>
</dbReference>
<sequence length="435" mass="46814">MLQPLKREESASQRTIVLVLSISLTAFLIGGILGAVAIRGLFASGEHPEATGAKGPGGKPPAAAPKAQLVRAGLIEQKPIVPTRTLVGDLVAVHSTTVPTEVAGKIIEMSVEEGAKVKGGETVLARIDDTWTTLEAERIAAQIAEKKATLNFERSDYVRYMNLLERNAVSQSQATQKQSLMEELQAAVAQLEVMLQETKERKSRLEIRAPFDGTVITKQAELGEYLSIGSEIVEIVSTGRIYAQVMVPEELLPLLEIGDPIALVVDSVNKELQGKVASINAQGSAASRTFPVRIELDDLDGKLLPGMGVSAFVPVTRESTHLLAPRDAVLTKPDESTIWALVPNQKDAAGGTFVAQPIPVRILSHTRSAYAIVCQRDVDRDLVKPGVQVVTEGLERLIPGAIVRVDEDRSQLAPVPGTYRTGQQVIERADALDEK</sequence>
<evidence type="ECO:0000256" key="2">
    <source>
        <dbReference type="SAM" id="Coils"/>
    </source>
</evidence>
<feature type="domain" description="CzcB-like barrel-sandwich hybrid" evidence="5">
    <location>
        <begin position="97"/>
        <end position="235"/>
    </location>
</feature>
<comment type="caution">
    <text evidence="6">The sequence shown here is derived from an EMBL/GenBank/DDBJ whole genome shotgun (WGS) entry which is preliminary data.</text>
</comment>
<dbReference type="InterPro" id="IPR058647">
    <property type="entry name" value="BSH_CzcB-like"/>
</dbReference>
<feature type="transmembrane region" description="Helical" evidence="3">
    <location>
        <begin position="16"/>
        <end position="38"/>
    </location>
</feature>
<dbReference type="EMBL" id="PUHZ01000022">
    <property type="protein sequence ID" value="PQO43921.1"/>
    <property type="molecule type" value="Genomic_DNA"/>
</dbReference>
<name>A0A2S8GHX8_9BACT</name>
<dbReference type="Proteomes" id="UP000237819">
    <property type="component" value="Unassembled WGS sequence"/>
</dbReference>
<dbReference type="Pfam" id="PF25973">
    <property type="entry name" value="BSH_CzcB"/>
    <property type="match status" value="1"/>
</dbReference>
<evidence type="ECO:0000256" key="3">
    <source>
        <dbReference type="SAM" id="Phobius"/>
    </source>
</evidence>
<dbReference type="Gene3D" id="1.10.287.470">
    <property type="entry name" value="Helix hairpin bin"/>
    <property type="match status" value="1"/>
</dbReference>
<reference evidence="6 7" key="1">
    <citation type="submission" date="2018-02" db="EMBL/GenBank/DDBJ databases">
        <title>Comparative genomes isolates from brazilian mangrove.</title>
        <authorList>
            <person name="Araujo J.E."/>
            <person name="Taketani R.G."/>
            <person name="Silva M.C.P."/>
            <person name="Loureco M.V."/>
            <person name="Andreote F.D."/>
        </authorList>
    </citation>
    <scope>NUCLEOTIDE SEQUENCE [LARGE SCALE GENOMIC DNA]</scope>
    <source>
        <strain evidence="6 7">Nap-Phe MGV</strain>
    </source>
</reference>
<dbReference type="Gene3D" id="2.40.50.100">
    <property type="match status" value="1"/>
</dbReference>
<keyword evidence="3" id="KW-0812">Transmembrane</keyword>
<evidence type="ECO:0000313" key="6">
    <source>
        <dbReference type="EMBL" id="PQO43921.1"/>
    </source>
</evidence>
<evidence type="ECO:0000256" key="1">
    <source>
        <dbReference type="ARBA" id="ARBA00009477"/>
    </source>
</evidence>
<dbReference type="Gene3D" id="2.40.30.170">
    <property type="match status" value="1"/>
</dbReference>
<dbReference type="GO" id="GO:0015562">
    <property type="term" value="F:efflux transmembrane transporter activity"/>
    <property type="evidence" value="ECO:0007669"/>
    <property type="project" value="TreeGrafter"/>
</dbReference>